<organism evidence="1 2">
    <name type="scientific">Candidatus Desulfosporosinus infrequens</name>
    <dbReference type="NCBI Taxonomy" id="2043169"/>
    <lineage>
        <taxon>Bacteria</taxon>
        <taxon>Bacillati</taxon>
        <taxon>Bacillota</taxon>
        <taxon>Clostridia</taxon>
        <taxon>Eubacteriales</taxon>
        <taxon>Desulfitobacteriaceae</taxon>
        <taxon>Desulfosporosinus</taxon>
    </lineage>
</organism>
<dbReference type="EMBL" id="OMOF01000160">
    <property type="protein sequence ID" value="SPF41119.1"/>
    <property type="molecule type" value="Genomic_DNA"/>
</dbReference>
<gene>
    <name evidence="1" type="ORF">SBF1_2420012</name>
</gene>
<proteinExistence type="predicted"/>
<protein>
    <submittedName>
        <fullName evidence="1">Uncharacterized protein</fullName>
    </submittedName>
</protein>
<accession>A0A2U3KN80</accession>
<dbReference type="AlphaFoldDB" id="A0A2U3KN80"/>
<dbReference type="Proteomes" id="UP000238916">
    <property type="component" value="Unassembled WGS sequence"/>
</dbReference>
<sequence>MCGQKEIATDRYHSNFVPIIVWLRPRSGSAKKVETQPQTKGQIQVQGPMTVSDNIINNNMTLKLRMYKGRYYEDWNLGAIQGTIWEGQFVAEVTDENGKIINQTDLSKFYKGQPLTFTSMFKLKFSDYNNDGDMDFALGQYGSSNGNFYKIFTVRKNGKVEELNVKDYPSLVMSGPANSMKLEKVDNLTFKKNFYDNSKLKYFEDFFKWDGQQFIRIKQNESETPFVN</sequence>
<evidence type="ECO:0000313" key="2">
    <source>
        <dbReference type="Proteomes" id="UP000238916"/>
    </source>
</evidence>
<dbReference type="OrthoDB" id="2517683at2"/>
<name>A0A2U3KN80_9FIRM</name>
<evidence type="ECO:0000313" key="1">
    <source>
        <dbReference type="EMBL" id="SPF41119.1"/>
    </source>
</evidence>
<reference evidence="2" key="1">
    <citation type="submission" date="2018-02" db="EMBL/GenBank/DDBJ databases">
        <authorList>
            <person name="Hausmann B."/>
        </authorList>
    </citation>
    <scope>NUCLEOTIDE SEQUENCE [LARGE SCALE GENOMIC DNA]</scope>
    <source>
        <strain evidence="2">Peat soil MAG SbF1</strain>
    </source>
</reference>